<feature type="region of interest" description="Disordered" evidence="1">
    <location>
        <begin position="813"/>
        <end position="876"/>
    </location>
</feature>
<feature type="region of interest" description="Disordered" evidence="1">
    <location>
        <begin position="41"/>
        <end position="61"/>
    </location>
</feature>
<feature type="compositionally biased region" description="Polar residues" evidence="1">
    <location>
        <begin position="391"/>
        <end position="403"/>
    </location>
</feature>
<feature type="region of interest" description="Disordered" evidence="1">
    <location>
        <begin position="126"/>
        <end position="145"/>
    </location>
</feature>
<feature type="region of interest" description="Disordered" evidence="1">
    <location>
        <begin position="576"/>
        <end position="640"/>
    </location>
</feature>
<keyword evidence="3" id="KW-1185">Reference proteome</keyword>
<dbReference type="EMBL" id="CM008974">
    <property type="protein sequence ID" value="PNW73574.1"/>
    <property type="molecule type" value="Genomic_DNA"/>
</dbReference>
<dbReference type="KEGG" id="cre:CHLRE_13g564583v5"/>
<feature type="compositionally biased region" description="Low complexity" evidence="1">
    <location>
        <begin position="711"/>
        <end position="729"/>
    </location>
</feature>
<dbReference type="Gramene" id="PNW73574">
    <property type="protein sequence ID" value="PNW73574"/>
    <property type="gene ID" value="CHLRE_13g564583v5"/>
</dbReference>
<dbReference type="RefSeq" id="XP_042917212.1">
    <property type="nucleotide sequence ID" value="XM_043069236.1"/>
</dbReference>
<organism evidence="2 3">
    <name type="scientific">Chlamydomonas reinhardtii</name>
    <name type="common">Chlamydomonas smithii</name>
    <dbReference type="NCBI Taxonomy" id="3055"/>
    <lineage>
        <taxon>Eukaryota</taxon>
        <taxon>Viridiplantae</taxon>
        <taxon>Chlorophyta</taxon>
        <taxon>core chlorophytes</taxon>
        <taxon>Chlorophyceae</taxon>
        <taxon>CS clade</taxon>
        <taxon>Chlamydomonadales</taxon>
        <taxon>Chlamydomonadaceae</taxon>
        <taxon>Chlamydomonas</taxon>
    </lineage>
</organism>
<feature type="region of interest" description="Disordered" evidence="1">
    <location>
        <begin position="1"/>
        <end position="26"/>
    </location>
</feature>
<feature type="compositionally biased region" description="Low complexity" evidence="1">
    <location>
        <begin position="684"/>
        <end position="701"/>
    </location>
</feature>
<feature type="region of interest" description="Disordered" evidence="1">
    <location>
        <begin position="517"/>
        <end position="543"/>
    </location>
</feature>
<reference evidence="2" key="2">
    <citation type="submission" date="2017-07" db="EMBL/GenBank/DDBJ databases">
        <title>WGS assembly of Chlamydomonas reinhardtii.</title>
        <authorList>
            <consortium name="Chlamydomonas Annotation Team"/>
            <consortium name="JGI Annotation Team"/>
            <person name="Merchant S.S."/>
            <person name="Prochnik S.E."/>
            <person name="Vallon O."/>
            <person name="Harris E.H."/>
            <person name="Karpowicz S.J."/>
            <person name="Witman G.B."/>
            <person name="Terry A."/>
            <person name="Salamov A."/>
            <person name="Fritz-Laylin L.K."/>
            <person name="Marechal-Drouard L."/>
            <person name="Marshall W.F."/>
            <person name="Qu L.H."/>
            <person name="Nelson D.R."/>
            <person name="Sanderfoot A.A."/>
            <person name="Spalding M.H."/>
            <person name="Kapitonov V.V."/>
            <person name="Ren Q."/>
            <person name="Ferris P."/>
            <person name="Lindquist E."/>
            <person name="Shapiro H."/>
            <person name="Lucas S.M."/>
            <person name="Grimwood J."/>
            <person name="Schmutz J."/>
            <person name="Grigoriev I.V."/>
            <person name="Rokhsar D.S."/>
        </authorList>
    </citation>
    <scope>NUCLEOTIDE SEQUENCE</scope>
    <source>
        <strain evidence="2">CC-503 cw92 mt+</strain>
    </source>
</reference>
<feature type="compositionally biased region" description="Basic and acidic residues" evidence="1">
    <location>
        <begin position="448"/>
        <end position="463"/>
    </location>
</feature>
<feature type="compositionally biased region" description="Basic and acidic residues" evidence="1">
    <location>
        <begin position="580"/>
        <end position="590"/>
    </location>
</feature>
<gene>
    <name evidence="2" type="ORF">CHLRE_13g564583v5</name>
</gene>
<accession>A0A2K3CZ54</accession>
<dbReference type="EMBL" id="CM008974">
    <property type="protein sequence ID" value="PNW73573.1"/>
    <property type="molecule type" value="Genomic_DNA"/>
</dbReference>
<feature type="region of interest" description="Disordered" evidence="1">
    <location>
        <begin position="653"/>
        <end position="729"/>
    </location>
</feature>
<dbReference type="Proteomes" id="UP000006906">
    <property type="component" value="Chromosome 13"/>
</dbReference>
<evidence type="ECO:0000256" key="1">
    <source>
        <dbReference type="SAM" id="MobiDB-lite"/>
    </source>
</evidence>
<evidence type="ECO:0000313" key="2">
    <source>
        <dbReference type="EMBL" id="PNW73574.1"/>
    </source>
</evidence>
<reference evidence="2 3" key="1">
    <citation type="journal article" date="2007" name="Science">
        <title>The Chlamydomonas genome reveals the evolution of key animal and plant functions.</title>
        <authorList>
            <person name="Merchant S.S."/>
            <person name="Prochnik S.E."/>
            <person name="Vallon O."/>
            <person name="Harris E.H."/>
            <person name="Karpowicz S.J."/>
            <person name="Witman G.B."/>
            <person name="Terry A."/>
            <person name="Salamov A."/>
            <person name="Fritz-Laylin L.K."/>
            <person name="Marechal-Drouard L."/>
            <person name="Marshall W.F."/>
            <person name="Qu L.H."/>
            <person name="Nelson D.R."/>
            <person name="Sanderfoot A.A."/>
            <person name="Spalding M.H."/>
            <person name="Kapitonov V.V."/>
            <person name="Ren Q."/>
            <person name="Ferris P."/>
            <person name="Lindquist E."/>
            <person name="Shapiro H."/>
            <person name="Lucas S.M."/>
            <person name="Grimwood J."/>
            <person name="Schmutz J."/>
            <person name="Cardol P."/>
            <person name="Cerutti H."/>
            <person name="Chanfreau G."/>
            <person name="Chen C.L."/>
            <person name="Cognat V."/>
            <person name="Croft M.T."/>
            <person name="Dent R."/>
            <person name="Dutcher S."/>
            <person name="Fernandez E."/>
            <person name="Fukuzawa H."/>
            <person name="Gonzalez-Ballester D."/>
            <person name="Gonzalez-Halphen D."/>
            <person name="Hallmann A."/>
            <person name="Hanikenne M."/>
            <person name="Hippler M."/>
            <person name="Inwood W."/>
            <person name="Jabbari K."/>
            <person name="Kalanon M."/>
            <person name="Kuras R."/>
            <person name="Lefebvre P.A."/>
            <person name="Lemaire S.D."/>
            <person name="Lobanov A.V."/>
            <person name="Lohr M."/>
            <person name="Manuell A."/>
            <person name="Meier I."/>
            <person name="Mets L."/>
            <person name="Mittag M."/>
            <person name="Mittelmeier T."/>
            <person name="Moroney J.V."/>
            <person name="Moseley J."/>
            <person name="Napoli C."/>
            <person name="Nedelcu A.M."/>
            <person name="Niyogi K."/>
            <person name="Novoselov S.V."/>
            <person name="Paulsen I.T."/>
            <person name="Pazour G."/>
            <person name="Purton S."/>
            <person name="Ral J.P."/>
            <person name="Riano-Pachon D.M."/>
            <person name="Riekhof W."/>
            <person name="Rymarquis L."/>
            <person name="Schroda M."/>
            <person name="Stern D."/>
            <person name="Umen J."/>
            <person name="Willows R."/>
            <person name="Wilson N."/>
            <person name="Zimmer S.L."/>
            <person name="Allmer J."/>
            <person name="Balk J."/>
            <person name="Bisova K."/>
            <person name="Chen C.J."/>
            <person name="Elias M."/>
            <person name="Gendler K."/>
            <person name="Hauser C."/>
            <person name="Lamb M.R."/>
            <person name="Ledford H."/>
            <person name="Long J.C."/>
            <person name="Minagawa J."/>
            <person name="Page M.D."/>
            <person name="Pan J."/>
            <person name="Pootakham W."/>
            <person name="Roje S."/>
            <person name="Rose A."/>
            <person name="Stahlberg E."/>
            <person name="Terauchi A.M."/>
            <person name="Yang P."/>
            <person name="Ball S."/>
            <person name="Bowler C."/>
            <person name="Dieckmann C.L."/>
            <person name="Gladyshev V.N."/>
            <person name="Green P."/>
            <person name="Jorgensen R."/>
            <person name="Mayfield S."/>
            <person name="Mueller-Roeber B."/>
            <person name="Rajamani S."/>
            <person name="Sayre R.T."/>
            <person name="Brokstein P."/>
            <person name="Dubchak I."/>
            <person name="Goodstein D."/>
            <person name="Hornick L."/>
            <person name="Huang Y.W."/>
            <person name="Jhaveri J."/>
            <person name="Luo Y."/>
            <person name="Martinez D."/>
            <person name="Ngau W.C."/>
            <person name="Otillar B."/>
            <person name="Poliakov A."/>
            <person name="Porter A."/>
            <person name="Szajkowski L."/>
            <person name="Werner G."/>
            <person name="Zhou K."/>
            <person name="Grigoriev I.V."/>
            <person name="Rokhsar D.S."/>
            <person name="Grossman A.R."/>
        </authorList>
    </citation>
    <scope>NUCLEOTIDE SEQUENCE [LARGE SCALE GENOMIC DNA]</scope>
    <source>
        <strain evidence="3">CC-503</strain>
        <strain evidence="2">CC-503 cw92 mt+</strain>
    </source>
</reference>
<evidence type="ECO:0000313" key="3">
    <source>
        <dbReference type="Proteomes" id="UP000006906"/>
    </source>
</evidence>
<dbReference type="Gramene" id="PNW73573">
    <property type="protein sequence ID" value="PNW73573"/>
    <property type="gene ID" value="CHLRE_13g564583v5"/>
</dbReference>
<dbReference type="AlphaFoldDB" id="A0A2K3CZ54"/>
<protein>
    <submittedName>
        <fullName evidence="2">Uncharacterized protein</fullName>
    </submittedName>
</protein>
<proteinExistence type="predicted"/>
<feature type="region of interest" description="Disordered" evidence="1">
    <location>
        <begin position="391"/>
        <end position="467"/>
    </location>
</feature>
<name>A0A2K3CZ54_CHLRE</name>
<dbReference type="GeneID" id="66055890"/>
<feature type="compositionally biased region" description="Pro residues" evidence="1">
    <location>
        <begin position="863"/>
        <end position="876"/>
    </location>
</feature>
<feature type="region of interest" description="Disordered" evidence="1">
    <location>
        <begin position="224"/>
        <end position="297"/>
    </location>
</feature>
<dbReference type="RefSeq" id="XP_042917211.1">
    <property type="nucleotide sequence ID" value="XM_043069237.1"/>
</dbReference>
<feature type="compositionally biased region" description="Low complexity" evidence="1">
    <location>
        <begin position="816"/>
        <end position="836"/>
    </location>
</feature>
<sequence>MHHGHSCTAEGRAGSRTNSGAAVSRSGGVLSPHIGFLPVTRGADPCDGVPAAADTTQGDQRRWHNAGAAAVACVDGTDAGGSRSRMLLPGPLGRVATAELLALIGSLPGGVSGTSDGACYRAHSATTHPGHTAQPRGAMPHSHQFPSSLGCAVAAGAVGDQELPASPCGKRPRSEGDATAGCFAPRQRSQWQETPPLHEPLRCSHPAQFCTVANADQQRWEWPAGMGHKQSPQQVRHQPSLPLAQAAADSPCGSGGSSRMHYSPPAARGGVARTPSAPSDPLLQFSPEATAVQNRPRLRPQQQELWGGSPSHDGSPRAAAAAAAAASGRLQAHGFAGGVGASCRQHAAAAADTPAGRSGCGSAASHANIASVEARADSNISGAVTSWGAAATSSGRPCWSQQGVHDPPSPHHSFHADVPHVAGGAAFHRRSQDHQHQGHHHQHHRQQRQHELGLHPSSREQTRGRLSPAETIAAGTSAGLSCPPAAAALPSPPWPMGAASAALPAVELLLQSKGTVSRKPFENQEQSPRPPPPQQQRDHHLPQRQQLRLMREDRAVHCGSGKGLYMLAAPATSKLGVVEQHQRSEEREVARPPAPVAKDTNATAPRLPQSGYGREEAEGPQLQPCSEDGPAGPQVTTKEDALRALMAALAASAEALKASPPPPPDLAEVETRCATSRRPPPAAAAPQPQQPLQQQAAAADLLPPPKRRRSPSLSATTGGTSPSTTATTCVTATASLEANALSSLPAPPPAPRPASAASVEVLSSMDLLRRSREQRKAQLTAANNEAKLQHAACYGYVRAVAAAGMAAPLGPPRTQAAGPAAHVAPAAGPAAHHAMGTGRQQGWCASPQSSRDMSPPRQQPRSVLPPAPASPPQGQP</sequence>
<feature type="compositionally biased region" description="Basic residues" evidence="1">
    <location>
        <begin position="437"/>
        <end position="447"/>
    </location>
</feature>